<evidence type="ECO:0000313" key="2">
    <source>
        <dbReference type="EMBL" id="KAF2222243.1"/>
    </source>
</evidence>
<evidence type="ECO:0000256" key="1">
    <source>
        <dbReference type="SAM" id="MobiDB-lite"/>
    </source>
</evidence>
<protein>
    <submittedName>
        <fullName evidence="2">Uncharacterized protein</fullName>
    </submittedName>
</protein>
<name>A0A6A6G9M3_9PEZI</name>
<proteinExistence type="predicted"/>
<evidence type="ECO:0000313" key="3">
    <source>
        <dbReference type="Proteomes" id="UP000799538"/>
    </source>
</evidence>
<dbReference type="Proteomes" id="UP000799538">
    <property type="component" value="Unassembled WGS sequence"/>
</dbReference>
<keyword evidence="3" id="KW-1185">Reference proteome</keyword>
<sequence length="97" mass="10307">MRAGEAALATTPTAATTSDATPMSCFSADGLSPLSAMSPPTMDASLNSIPDHAVDPRLLFCDHTLNQSSQPYVVDEESWQWFDMDFTGDPLADPISA</sequence>
<feature type="region of interest" description="Disordered" evidence="1">
    <location>
        <begin position="1"/>
        <end position="23"/>
    </location>
</feature>
<dbReference type="AlphaFoldDB" id="A0A6A6G9M3"/>
<dbReference type="EMBL" id="ML992508">
    <property type="protein sequence ID" value="KAF2222243.1"/>
    <property type="molecule type" value="Genomic_DNA"/>
</dbReference>
<dbReference type="OrthoDB" id="10566811at2759"/>
<reference evidence="3" key="1">
    <citation type="journal article" date="2020" name="Stud. Mycol.">
        <title>101 Dothideomycetes genomes: A test case for predicting lifestyles and emergence of pathogens.</title>
        <authorList>
            <person name="Haridas S."/>
            <person name="Albert R."/>
            <person name="Binder M."/>
            <person name="Bloem J."/>
            <person name="LaButti K."/>
            <person name="Salamov A."/>
            <person name="Andreopoulos B."/>
            <person name="Baker S."/>
            <person name="Barry K."/>
            <person name="Bills G."/>
            <person name="Bluhm B."/>
            <person name="Cannon C."/>
            <person name="Castanera R."/>
            <person name="Culley D."/>
            <person name="Daum C."/>
            <person name="Ezra D."/>
            <person name="Gonzalez J."/>
            <person name="Henrissat B."/>
            <person name="Kuo A."/>
            <person name="Liang C."/>
            <person name="Lipzen A."/>
            <person name="Lutzoni F."/>
            <person name="Magnuson J."/>
            <person name="Mondo S."/>
            <person name="Nolan M."/>
            <person name="Ohm R."/>
            <person name="Pangilinan J."/>
            <person name="Park H.-J."/>
            <person name="Ramirez L."/>
            <person name="Alfaro M."/>
            <person name="Sun H."/>
            <person name="Tritt A."/>
            <person name="Yoshinaga Y."/>
            <person name="Zwiers L.-H."/>
            <person name="Turgeon B."/>
            <person name="Goodwin S."/>
            <person name="Spatafora J."/>
            <person name="Crous P."/>
            <person name="Grigoriev I."/>
        </authorList>
    </citation>
    <scope>NUCLEOTIDE SEQUENCE [LARGE SCALE GENOMIC DNA]</scope>
    <source>
        <strain evidence="3">CECT 20119</strain>
    </source>
</reference>
<gene>
    <name evidence="2" type="ORF">BDZ85DRAFT_313093</name>
</gene>
<feature type="compositionally biased region" description="Low complexity" evidence="1">
    <location>
        <begin position="1"/>
        <end position="21"/>
    </location>
</feature>
<accession>A0A6A6G9M3</accession>
<organism evidence="2 3">
    <name type="scientific">Elsinoe ampelina</name>
    <dbReference type="NCBI Taxonomy" id="302913"/>
    <lineage>
        <taxon>Eukaryota</taxon>
        <taxon>Fungi</taxon>
        <taxon>Dikarya</taxon>
        <taxon>Ascomycota</taxon>
        <taxon>Pezizomycotina</taxon>
        <taxon>Dothideomycetes</taxon>
        <taxon>Dothideomycetidae</taxon>
        <taxon>Myriangiales</taxon>
        <taxon>Elsinoaceae</taxon>
        <taxon>Elsinoe</taxon>
    </lineage>
</organism>